<protein>
    <submittedName>
        <fullName evidence="3">Uncharacterized protein</fullName>
    </submittedName>
</protein>
<evidence type="ECO:0000313" key="3">
    <source>
        <dbReference type="EMBL" id="PWN89105.1"/>
    </source>
</evidence>
<organism evidence="3 4">
    <name type="scientific">Acaromyces ingoldii</name>
    <dbReference type="NCBI Taxonomy" id="215250"/>
    <lineage>
        <taxon>Eukaryota</taxon>
        <taxon>Fungi</taxon>
        <taxon>Dikarya</taxon>
        <taxon>Basidiomycota</taxon>
        <taxon>Ustilaginomycotina</taxon>
        <taxon>Exobasidiomycetes</taxon>
        <taxon>Exobasidiales</taxon>
        <taxon>Cryptobasidiaceae</taxon>
        <taxon>Acaromyces</taxon>
    </lineage>
</organism>
<feature type="compositionally biased region" description="Basic and acidic residues" evidence="2">
    <location>
        <begin position="23"/>
        <end position="39"/>
    </location>
</feature>
<evidence type="ECO:0000256" key="1">
    <source>
        <dbReference type="SAM" id="Coils"/>
    </source>
</evidence>
<feature type="compositionally biased region" description="Low complexity" evidence="2">
    <location>
        <begin position="1"/>
        <end position="21"/>
    </location>
</feature>
<gene>
    <name evidence="3" type="ORF">FA10DRAFT_260994</name>
</gene>
<dbReference type="RefSeq" id="XP_025376303.1">
    <property type="nucleotide sequence ID" value="XM_025520057.1"/>
</dbReference>
<proteinExistence type="predicted"/>
<evidence type="ECO:0000313" key="4">
    <source>
        <dbReference type="Proteomes" id="UP000245768"/>
    </source>
</evidence>
<dbReference type="InParanoid" id="A0A316YMX7"/>
<evidence type="ECO:0000256" key="2">
    <source>
        <dbReference type="SAM" id="MobiDB-lite"/>
    </source>
</evidence>
<keyword evidence="4" id="KW-1185">Reference proteome</keyword>
<feature type="region of interest" description="Disordered" evidence="2">
    <location>
        <begin position="513"/>
        <end position="539"/>
    </location>
</feature>
<feature type="compositionally biased region" description="Basic and acidic residues" evidence="2">
    <location>
        <begin position="359"/>
        <end position="374"/>
    </location>
</feature>
<dbReference type="Proteomes" id="UP000245768">
    <property type="component" value="Unassembled WGS sequence"/>
</dbReference>
<reference evidence="3 4" key="1">
    <citation type="journal article" date="2018" name="Mol. Biol. Evol.">
        <title>Broad Genomic Sampling Reveals a Smut Pathogenic Ancestry of the Fungal Clade Ustilaginomycotina.</title>
        <authorList>
            <person name="Kijpornyongpan T."/>
            <person name="Mondo S.J."/>
            <person name="Barry K."/>
            <person name="Sandor L."/>
            <person name="Lee J."/>
            <person name="Lipzen A."/>
            <person name="Pangilinan J."/>
            <person name="LaButti K."/>
            <person name="Hainaut M."/>
            <person name="Henrissat B."/>
            <person name="Grigoriev I.V."/>
            <person name="Spatafora J.W."/>
            <person name="Aime M.C."/>
        </authorList>
    </citation>
    <scope>NUCLEOTIDE SEQUENCE [LARGE SCALE GENOMIC DNA]</scope>
    <source>
        <strain evidence="3 4">MCA 4198</strain>
    </source>
</reference>
<feature type="compositionally biased region" description="Basic and acidic residues" evidence="2">
    <location>
        <begin position="395"/>
        <end position="408"/>
    </location>
</feature>
<dbReference type="EMBL" id="KZ819637">
    <property type="protein sequence ID" value="PWN89105.1"/>
    <property type="molecule type" value="Genomic_DNA"/>
</dbReference>
<dbReference type="AlphaFoldDB" id="A0A316YMX7"/>
<accession>A0A316YMX7</accession>
<feature type="coiled-coil region" evidence="1">
    <location>
        <begin position="622"/>
        <end position="649"/>
    </location>
</feature>
<feature type="region of interest" description="Disordered" evidence="2">
    <location>
        <begin position="310"/>
        <end position="500"/>
    </location>
</feature>
<dbReference type="GeneID" id="37041973"/>
<feature type="region of interest" description="Disordered" evidence="2">
    <location>
        <begin position="1"/>
        <end position="39"/>
    </location>
</feature>
<feature type="compositionally biased region" description="Low complexity" evidence="2">
    <location>
        <begin position="375"/>
        <end position="388"/>
    </location>
</feature>
<sequence length="703" mass="80099">MPQFRSESPLTESSSSDADSAYELEHSSDEETDVKPRTVPKHLEKMVAAAEMFDPVDAERKCYRCWKLGVDCLLPFEKDQIDSKCNRCEKDRRSYCNVNDRPAVRLINCTAETRFYGMYYEALHKKHTGEDPVSTDFDLASMDMDIINADEDMKRMHQTLSAKQAALERKRAKTRRRAQVDQGTGPLNEHPCFHCREHGYACRPAKEEAIKKDPRNKDRCHVCIGRAGRCNANKVQLRFGEGTKAELLRKYYAGLEDLVNSDKAGSKWVPPDSDIKPETLEADLVDKFGLRRRYDFVMQDRAKADIKGKALKLKKEKQRSIKRDGTQEDGVSCKSGVQEEEEDDKNSNRNGKSSQYKLEVARIKRSDSSPEERSTSALATPAPLASTTHQSTRSPHQDKPTVAERRSTDGSTLTGSPSNIESLTTDEMQETQGIDMPQLADNVKGADTSSRDSYWESLCSSPTMPIQAPETRRRSDGLTQETAIDVDTSDEESLRPLRDSKVFRDQSVLCTSEADTVSSEGKQQQDRKRRGQSRYRNEPPLFKRMRASLNLDEIRAAGHQRESCSRAHEAWLAHERAEDRLKEADTNLEHADEQLQLLIVPRPHHIGLWNSSKGDIKGTQQRQVAEARLEALKEEVASARRTEEEAKTLLATCLEEVPRDSWEFIRKCVEEEMSRERRAQRHVESDILRFRFVDKVQDDGSRQ</sequence>
<feature type="compositionally biased region" description="Polar residues" evidence="2">
    <location>
        <begin position="455"/>
        <end position="464"/>
    </location>
</feature>
<feature type="compositionally biased region" description="Polar residues" evidence="2">
    <location>
        <begin position="409"/>
        <end position="432"/>
    </location>
</feature>
<name>A0A316YMX7_9BASI</name>
<keyword evidence="1" id="KW-0175">Coiled coil</keyword>